<proteinExistence type="predicted"/>
<keyword evidence="2" id="KW-0472">Membrane</keyword>
<feature type="compositionally biased region" description="Low complexity" evidence="1">
    <location>
        <begin position="221"/>
        <end position="242"/>
    </location>
</feature>
<protein>
    <recommendedName>
        <fullName evidence="5">Nuclease HARBI1</fullName>
    </recommendedName>
</protein>
<accession>A0A3L6Q482</accession>
<dbReference type="EMBL" id="PQIB02000014">
    <property type="protein sequence ID" value="RLM70254.1"/>
    <property type="molecule type" value="Genomic_DNA"/>
</dbReference>
<comment type="caution">
    <text evidence="3">The sequence shown here is derived from an EMBL/GenBank/DDBJ whole genome shotgun (WGS) entry which is preliminary data.</text>
</comment>
<dbReference type="Proteomes" id="UP000275267">
    <property type="component" value="Unassembled WGS sequence"/>
</dbReference>
<keyword evidence="2" id="KW-1133">Transmembrane helix</keyword>
<dbReference type="AlphaFoldDB" id="A0A3L6Q482"/>
<evidence type="ECO:0000256" key="2">
    <source>
        <dbReference type="SAM" id="Phobius"/>
    </source>
</evidence>
<dbReference type="PANTHER" id="PTHR47150">
    <property type="entry name" value="OS12G0169200 PROTEIN"/>
    <property type="match status" value="1"/>
</dbReference>
<reference evidence="4" key="1">
    <citation type="journal article" date="2019" name="Nat. Commun.">
        <title>The genome of broomcorn millet.</title>
        <authorList>
            <person name="Zou C."/>
            <person name="Miki D."/>
            <person name="Li D."/>
            <person name="Tang Q."/>
            <person name="Xiao L."/>
            <person name="Rajput S."/>
            <person name="Deng P."/>
            <person name="Jia W."/>
            <person name="Huang R."/>
            <person name="Zhang M."/>
            <person name="Sun Y."/>
            <person name="Hu J."/>
            <person name="Fu X."/>
            <person name="Schnable P.S."/>
            <person name="Li F."/>
            <person name="Zhang H."/>
            <person name="Feng B."/>
            <person name="Zhu X."/>
            <person name="Liu R."/>
            <person name="Schnable J.C."/>
            <person name="Zhu J.-K."/>
            <person name="Zhang H."/>
        </authorList>
    </citation>
    <scope>NUCLEOTIDE SEQUENCE [LARGE SCALE GENOMIC DNA]</scope>
</reference>
<evidence type="ECO:0000256" key="1">
    <source>
        <dbReference type="SAM" id="MobiDB-lite"/>
    </source>
</evidence>
<gene>
    <name evidence="3" type="ORF">C2845_PM17G02010</name>
</gene>
<dbReference type="PANTHER" id="PTHR47150:SF6">
    <property type="entry name" value="OS01G0872900 PROTEIN"/>
    <property type="match status" value="1"/>
</dbReference>
<keyword evidence="4" id="KW-1185">Reference proteome</keyword>
<dbReference type="STRING" id="4540.A0A3L6Q482"/>
<name>A0A3L6Q482_PANMI</name>
<evidence type="ECO:0000313" key="3">
    <source>
        <dbReference type="EMBL" id="RLM70254.1"/>
    </source>
</evidence>
<evidence type="ECO:0008006" key="5">
    <source>
        <dbReference type="Google" id="ProtNLM"/>
    </source>
</evidence>
<keyword evidence="2" id="KW-0812">Transmembrane</keyword>
<sequence>MARISRIWSWISRVSRGSASGAAPSQKAAQLPLWRCTASHKLIFGRAPALTHLTLGVVPVPKAVPLQMEISFCCSLRMIDQLNLQQQDVTMTSDCLIKVHKQKILGYLQRWPLYFTLQRNISVPCKIFHPLNIISIAMVATILPCISIAIVAADAAAVRALALHLRSPTSSARRRAPPLTLHCSMRRLPRRAASAIDAPGRRRRLAERRKPVGPSSPTPVAAPSHLPTSAAAPSLLPTSAAARRGIPRRLREPARSGGGGGGRAAVHRRPPAEGRVPLPASQELDQRNNHFRPLQCHLFTMDLPSPSLWLQQTVEEEDNSTLIRYLIAEDKPNFELLDDDDEEMDSMVAAMDAENSFRLSIHERQLVPRDHADGEARIIRQYFAANPLYTPEKFRERFRMKRHLFIRILDAVQSVDSYFQQREDCTGLLGLSALQKVVAAMRILAYDLPLDAVDEYVQIGTSTAREALKHFCSAVIAAFGKEYLRYPTPVDVARLL</sequence>
<dbReference type="OrthoDB" id="1521186at2759"/>
<organism evidence="3 4">
    <name type="scientific">Panicum miliaceum</name>
    <name type="common">Proso millet</name>
    <name type="synonym">Broomcorn millet</name>
    <dbReference type="NCBI Taxonomy" id="4540"/>
    <lineage>
        <taxon>Eukaryota</taxon>
        <taxon>Viridiplantae</taxon>
        <taxon>Streptophyta</taxon>
        <taxon>Embryophyta</taxon>
        <taxon>Tracheophyta</taxon>
        <taxon>Spermatophyta</taxon>
        <taxon>Magnoliopsida</taxon>
        <taxon>Liliopsida</taxon>
        <taxon>Poales</taxon>
        <taxon>Poaceae</taxon>
        <taxon>PACMAD clade</taxon>
        <taxon>Panicoideae</taxon>
        <taxon>Panicodae</taxon>
        <taxon>Paniceae</taxon>
        <taxon>Panicinae</taxon>
        <taxon>Panicum</taxon>
        <taxon>Panicum sect. Panicum</taxon>
    </lineage>
</organism>
<feature type="region of interest" description="Disordered" evidence="1">
    <location>
        <begin position="192"/>
        <end position="280"/>
    </location>
</feature>
<evidence type="ECO:0000313" key="4">
    <source>
        <dbReference type="Proteomes" id="UP000275267"/>
    </source>
</evidence>
<feature type="transmembrane region" description="Helical" evidence="2">
    <location>
        <begin position="131"/>
        <end position="153"/>
    </location>
</feature>